<sequence>MDLAAMGLDYGTVTAPTCPGTLLQMTEATAAPANVFSSINTSSPPAADTTASSSVFTWLSGAEPTTSPTDVGHALELLSSIYAANPTPNLFEAIGHIITSGLSTVLPDEFEKSIREDFKGADIEPHTNPREPASPIYPRVIPADAPYSFSESKLRSAINIPPNFRYGAAGAPQPVILVGGTGNPGRVTYEGSYIPLLQRDDDSSFADLVWLDIPGESLEDVQTNAEYVAYAIHYIHGISAGRQVAVFGYSQGNVDAQWAYKYWPSTRAKVSDHVGFSPGYHGTLITEALALVPQPPAWLQSTYTSDLVAALNAGGGDSAHVPTTNVYSVTDQVVQPQHGEHASGALGDERGVGVSNILVQEICEGAPAGGFYTHEAILVHPLAYALARDALAHDGPGRAERLDLETVCATAVVPGLTWENILATENNVVYAGAATFRYPGKSWTEPVIKEYAKP</sequence>
<gene>
    <name evidence="1" type="ORF">KHLLAP_LOCUS4641</name>
</gene>
<dbReference type="Proteomes" id="UP001295740">
    <property type="component" value="Unassembled WGS sequence"/>
</dbReference>
<accession>A0AAI8VFX4</accession>
<reference evidence="1" key="1">
    <citation type="submission" date="2023-10" db="EMBL/GenBank/DDBJ databases">
        <authorList>
            <person name="Hackl T."/>
        </authorList>
    </citation>
    <scope>NUCLEOTIDE SEQUENCE</scope>
</reference>
<comment type="caution">
    <text evidence="1">The sequence shown here is derived from an EMBL/GenBank/DDBJ whole genome shotgun (WGS) entry which is preliminary data.</text>
</comment>
<dbReference type="InterPro" id="IPR053228">
    <property type="entry name" value="Stereospecific_Lipase"/>
</dbReference>
<evidence type="ECO:0000313" key="2">
    <source>
        <dbReference type="Proteomes" id="UP001295740"/>
    </source>
</evidence>
<keyword evidence="2" id="KW-1185">Reference proteome</keyword>
<evidence type="ECO:0000313" key="1">
    <source>
        <dbReference type="EMBL" id="CAJ2504173.1"/>
    </source>
</evidence>
<dbReference type="PANTHER" id="PTHR37574">
    <property type="entry name" value="LIPASE B"/>
    <property type="match status" value="1"/>
</dbReference>
<dbReference type="SUPFAM" id="SSF53474">
    <property type="entry name" value="alpha/beta-Hydrolases"/>
    <property type="match status" value="1"/>
</dbReference>
<dbReference type="PANTHER" id="PTHR37574:SF1">
    <property type="entry name" value="LIPASE B"/>
    <property type="match status" value="1"/>
</dbReference>
<protein>
    <submittedName>
        <fullName evidence="1">Uu.00g115670.m01.CDS01</fullName>
    </submittedName>
</protein>
<dbReference type="InterPro" id="IPR029058">
    <property type="entry name" value="AB_hydrolase_fold"/>
</dbReference>
<proteinExistence type="predicted"/>
<organism evidence="1 2">
    <name type="scientific">Anthostomella pinea</name>
    <dbReference type="NCBI Taxonomy" id="933095"/>
    <lineage>
        <taxon>Eukaryota</taxon>
        <taxon>Fungi</taxon>
        <taxon>Dikarya</taxon>
        <taxon>Ascomycota</taxon>
        <taxon>Pezizomycotina</taxon>
        <taxon>Sordariomycetes</taxon>
        <taxon>Xylariomycetidae</taxon>
        <taxon>Xylariales</taxon>
        <taxon>Xylariaceae</taxon>
        <taxon>Anthostomella</taxon>
    </lineage>
</organism>
<name>A0AAI8VFX4_9PEZI</name>
<dbReference type="Gene3D" id="3.40.50.1820">
    <property type="entry name" value="alpha/beta hydrolase"/>
    <property type="match status" value="1"/>
</dbReference>
<dbReference type="AlphaFoldDB" id="A0AAI8VFX4"/>
<dbReference type="EMBL" id="CAUWAG010000006">
    <property type="protein sequence ID" value="CAJ2504173.1"/>
    <property type="molecule type" value="Genomic_DNA"/>
</dbReference>